<accession>A0A261XTJ6</accession>
<evidence type="ECO:0000313" key="2">
    <source>
        <dbReference type="Proteomes" id="UP000242875"/>
    </source>
</evidence>
<name>A0A261XTJ6_9FUNG</name>
<dbReference type="Proteomes" id="UP000242875">
    <property type="component" value="Unassembled WGS sequence"/>
</dbReference>
<reference evidence="1 2" key="1">
    <citation type="journal article" date="2017" name="Mycologia">
        <title>Bifiguratus adelaidae, gen. et sp. nov., a new member of Mucoromycotina in endophytic and soil-dwelling habitats.</title>
        <authorList>
            <person name="Torres-Cruz T.J."/>
            <person name="Billingsley Tobias T.L."/>
            <person name="Almatruk M."/>
            <person name="Hesse C."/>
            <person name="Kuske C.R."/>
            <person name="Desiro A."/>
            <person name="Benucci G.M."/>
            <person name="Bonito G."/>
            <person name="Stajich J.E."/>
            <person name="Dunlap C."/>
            <person name="Arnold A.E."/>
            <person name="Porras-Alfaro A."/>
        </authorList>
    </citation>
    <scope>NUCLEOTIDE SEQUENCE [LARGE SCALE GENOMIC DNA]</scope>
    <source>
        <strain evidence="1 2">AZ0501</strain>
    </source>
</reference>
<feature type="non-terminal residue" evidence="1">
    <location>
        <position position="1"/>
    </location>
</feature>
<comment type="caution">
    <text evidence="1">The sequence shown here is derived from an EMBL/GenBank/DDBJ whole genome shotgun (WGS) entry which is preliminary data.</text>
</comment>
<organism evidence="1 2">
    <name type="scientific">Bifiguratus adelaidae</name>
    <dbReference type="NCBI Taxonomy" id="1938954"/>
    <lineage>
        <taxon>Eukaryota</taxon>
        <taxon>Fungi</taxon>
        <taxon>Fungi incertae sedis</taxon>
        <taxon>Mucoromycota</taxon>
        <taxon>Mucoromycotina</taxon>
        <taxon>Endogonomycetes</taxon>
        <taxon>Endogonales</taxon>
        <taxon>Endogonales incertae sedis</taxon>
        <taxon>Bifiguratus</taxon>
    </lineage>
</organism>
<gene>
    <name evidence="1" type="ORF">BZG36_05515</name>
</gene>
<keyword evidence="2" id="KW-1185">Reference proteome</keyword>
<sequence length="123" mass="14219">NAYQWVQTFASRIKVDELSVRQRPGDTPEKLVTTELWRKFKRAVYRHVFEGRPIALRATEAALFEDGVAILESLRYADETQQSLHYLICEPIAVRATLEYFKNEGGHEAYLIEKLEDSEDNAS</sequence>
<proteinExistence type="predicted"/>
<dbReference type="AlphaFoldDB" id="A0A261XTJ6"/>
<dbReference type="EMBL" id="MVBO01000269">
    <property type="protein sequence ID" value="OZJ01670.1"/>
    <property type="molecule type" value="Genomic_DNA"/>
</dbReference>
<protein>
    <submittedName>
        <fullName evidence="1">Uncharacterized protein</fullName>
    </submittedName>
</protein>
<evidence type="ECO:0000313" key="1">
    <source>
        <dbReference type="EMBL" id="OZJ01670.1"/>
    </source>
</evidence>